<evidence type="ECO:0000313" key="1">
    <source>
        <dbReference type="EMBL" id="TWB13083.1"/>
    </source>
</evidence>
<comment type="caution">
    <text evidence="1">The sequence shown here is derived from an EMBL/GenBank/DDBJ whole genome shotgun (WGS) entry which is preliminary data.</text>
</comment>
<dbReference type="OrthoDB" id="6467024at2"/>
<dbReference type="RefSeq" id="WP_145753002.1">
    <property type="nucleotide sequence ID" value="NZ_VITN01000021.1"/>
</dbReference>
<dbReference type="EMBL" id="VITN01000021">
    <property type="protein sequence ID" value="TWB13083.1"/>
    <property type="molecule type" value="Genomic_DNA"/>
</dbReference>
<accession>A0A560EUM3</accession>
<gene>
    <name evidence="1" type="ORF">FBZ89_12150</name>
</gene>
<dbReference type="Proteomes" id="UP000319859">
    <property type="component" value="Unassembled WGS sequence"/>
</dbReference>
<organism evidence="1 2">
    <name type="scientific">Nitrospirillum amazonense</name>
    <dbReference type="NCBI Taxonomy" id="28077"/>
    <lineage>
        <taxon>Bacteria</taxon>
        <taxon>Pseudomonadati</taxon>
        <taxon>Pseudomonadota</taxon>
        <taxon>Alphaproteobacteria</taxon>
        <taxon>Rhodospirillales</taxon>
        <taxon>Azospirillaceae</taxon>
        <taxon>Nitrospirillum</taxon>
    </lineage>
</organism>
<sequence>MTFPVDKIVVTEIAGKRAVAKASTGPQQQALLNLGFAQATTEFVRPIASNDDRIELVNALITIGALFSGGRDWSPEELVAYYKDNGHVKQSYQTINWRSKNEYIIRQA</sequence>
<dbReference type="AlphaFoldDB" id="A0A560EUM3"/>
<name>A0A560EUM3_9PROT</name>
<proteinExistence type="predicted"/>
<evidence type="ECO:0000313" key="2">
    <source>
        <dbReference type="Proteomes" id="UP000319859"/>
    </source>
</evidence>
<reference evidence="1 2" key="1">
    <citation type="submission" date="2019-06" db="EMBL/GenBank/DDBJ databases">
        <title>Genomic Encyclopedia of Type Strains, Phase IV (KMG-V): Genome sequencing to study the core and pangenomes of soil and plant-associated prokaryotes.</title>
        <authorList>
            <person name="Whitman W."/>
        </authorList>
    </citation>
    <scope>NUCLEOTIDE SEQUENCE [LARGE SCALE GENOMIC DNA]</scope>
    <source>
        <strain evidence="1 2">BR 11880</strain>
    </source>
</reference>
<protein>
    <submittedName>
        <fullName evidence="1">Uncharacterized protein</fullName>
    </submittedName>
</protein>